<reference evidence="2 3" key="1">
    <citation type="journal article" date="2024" name="Nat. Commun.">
        <title>Phylogenomics reveals the evolutionary origins of lichenization in chlorophyte algae.</title>
        <authorList>
            <person name="Puginier C."/>
            <person name="Libourel C."/>
            <person name="Otte J."/>
            <person name="Skaloud P."/>
            <person name="Haon M."/>
            <person name="Grisel S."/>
            <person name="Petersen M."/>
            <person name="Berrin J.G."/>
            <person name="Delaux P.M."/>
            <person name="Dal Grande F."/>
            <person name="Keller J."/>
        </authorList>
    </citation>
    <scope>NUCLEOTIDE SEQUENCE [LARGE SCALE GENOMIC DNA]</scope>
    <source>
        <strain evidence="2 3">SAG 2523</strain>
    </source>
</reference>
<proteinExistence type="predicted"/>
<evidence type="ECO:0000313" key="3">
    <source>
        <dbReference type="Proteomes" id="UP001485043"/>
    </source>
</evidence>
<evidence type="ECO:0000256" key="1">
    <source>
        <dbReference type="SAM" id="MobiDB-lite"/>
    </source>
</evidence>
<feature type="region of interest" description="Disordered" evidence="1">
    <location>
        <begin position="1"/>
        <end position="28"/>
    </location>
</feature>
<name>A0AAW1SYS7_9CHLO</name>
<dbReference type="EMBL" id="JALJOV010000687">
    <property type="protein sequence ID" value="KAK9861873.1"/>
    <property type="molecule type" value="Genomic_DNA"/>
</dbReference>
<comment type="caution">
    <text evidence="2">The sequence shown here is derived from an EMBL/GenBank/DDBJ whole genome shotgun (WGS) entry which is preliminary data.</text>
</comment>
<sequence length="153" mass="17771">MEARQQDRKRSPPDDPPDPPLKRHRSSESLSLVSVQLRFDPQRVFGANEFEEHCPLGGETIPSAFNQLRQDQNKLTHPEGWNEIMAERDSFVRTHEDLIPIFKDKYALPWWIVDHAKDMQGIAIRHFKTWMEDGCIDASSNRSPMEYISEAVV</sequence>
<feature type="compositionally biased region" description="Basic and acidic residues" evidence="1">
    <location>
        <begin position="1"/>
        <end position="13"/>
    </location>
</feature>
<dbReference type="Proteomes" id="UP001485043">
    <property type="component" value="Unassembled WGS sequence"/>
</dbReference>
<accession>A0AAW1SYS7</accession>
<dbReference type="AlphaFoldDB" id="A0AAW1SYS7"/>
<protein>
    <submittedName>
        <fullName evidence="2">Uncharacterized protein</fullName>
    </submittedName>
</protein>
<evidence type="ECO:0000313" key="2">
    <source>
        <dbReference type="EMBL" id="KAK9861873.1"/>
    </source>
</evidence>
<keyword evidence="3" id="KW-1185">Reference proteome</keyword>
<organism evidence="2 3">
    <name type="scientific">Apatococcus fuscideae</name>
    <dbReference type="NCBI Taxonomy" id="2026836"/>
    <lineage>
        <taxon>Eukaryota</taxon>
        <taxon>Viridiplantae</taxon>
        <taxon>Chlorophyta</taxon>
        <taxon>core chlorophytes</taxon>
        <taxon>Trebouxiophyceae</taxon>
        <taxon>Chlorellales</taxon>
        <taxon>Chlorellaceae</taxon>
        <taxon>Apatococcus</taxon>
    </lineage>
</organism>
<gene>
    <name evidence="2" type="ORF">WJX84_001057</name>
</gene>